<keyword evidence="4" id="KW-1185">Reference proteome</keyword>
<feature type="domain" description="Staygreen protein" evidence="2">
    <location>
        <begin position="3"/>
        <end position="150"/>
    </location>
</feature>
<evidence type="ECO:0000259" key="2">
    <source>
        <dbReference type="Pfam" id="PF12638"/>
    </source>
</evidence>
<dbReference type="InterPro" id="IPR024438">
    <property type="entry name" value="Staygreen"/>
</dbReference>
<protein>
    <submittedName>
        <fullName evidence="3">DUF3888 domain-containing protein</fullName>
    </submittedName>
</protein>
<keyword evidence="1" id="KW-0809">Transit peptide</keyword>
<dbReference type="PANTHER" id="PTHR31750:SF4">
    <property type="entry name" value="LP06106P"/>
    <property type="match status" value="1"/>
</dbReference>
<evidence type="ECO:0000313" key="3">
    <source>
        <dbReference type="EMBL" id="MBM6819540.1"/>
    </source>
</evidence>
<dbReference type="PANTHER" id="PTHR31750">
    <property type="entry name" value="PROTEIN STAY-GREEN 1, CHLOROPLASTIC-RELATED"/>
    <property type="match status" value="1"/>
</dbReference>
<evidence type="ECO:0000256" key="1">
    <source>
        <dbReference type="ARBA" id="ARBA00022946"/>
    </source>
</evidence>
<dbReference type="RefSeq" id="WP_204572314.1">
    <property type="nucleotide sequence ID" value="NZ_JACJLL010000050.1"/>
</dbReference>
<proteinExistence type="predicted"/>
<dbReference type="Pfam" id="PF12638">
    <property type="entry name" value="Staygreen"/>
    <property type="match status" value="1"/>
</dbReference>
<evidence type="ECO:0000313" key="4">
    <source>
        <dbReference type="Proteomes" id="UP000767334"/>
    </source>
</evidence>
<dbReference type="InterPro" id="IPR024984">
    <property type="entry name" value="DUF3888"/>
</dbReference>
<accession>A0ABS2FG49</accession>
<name>A0ABS2FG49_9CLOT</name>
<dbReference type="EMBL" id="JACJLL010000050">
    <property type="protein sequence ID" value="MBM6819540.1"/>
    <property type="molecule type" value="Genomic_DNA"/>
</dbReference>
<reference evidence="3 4" key="1">
    <citation type="journal article" date="2021" name="Sci. Rep.">
        <title>The distribution of antibiotic resistance genes in chicken gut microbiota commensals.</title>
        <authorList>
            <person name="Juricova H."/>
            <person name="Matiasovicova J."/>
            <person name="Kubasova T."/>
            <person name="Cejkova D."/>
            <person name="Rychlik I."/>
        </authorList>
    </citation>
    <scope>NUCLEOTIDE SEQUENCE [LARGE SCALE GENOMIC DNA]</scope>
    <source>
        <strain evidence="3 4">An435</strain>
    </source>
</reference>
<comment type="caution">
    <text evidence="3">The sequence shown here is derived from an EMBL/GenBank/DDBJ whole genome shotgun (WGS) entry which is preliminary data.</text>
</comment>
<organism evidence="3 4">
    <name type="scientific">Clostridium saudiense</name>
    <dbReference type="NCBI Taxonomy" id="1414720"/>
    <lineage>
        <taxon>Bacteria</taxon>
        <taxon>Bacillati</taxon>
        <taxon>Bacillota</taxon>
        <taxon>Clostridia</taxon>
        <taxon>Eubacteriales</taxon>
        <taxon>Clostridiaceae</taxon>
        <taxon>Clostridium</taxon>
    </lineage>
</organism>
<gene>
    <name evidence="3" type="ORF">H6A19_09365</name>
</gene>
<dbReference type="Proteomes" id="UP000767334">
    <property type="component" value="Unassembled WGS sequence"/>
</dbReference>
<sequence length="284" mass="33112">MTKFQPNKLNVSYKDEIGAKDFLFPRKYTLTHSDEDGELFLSIGKRYDLDQINYNVRDEVLGSWEKNDKNDKVYLLITLEIDNGDDIGNTINRDKIFRQELTLALVAIIYGDNLFLENNKELYESTIRVKFNSKFSEYDTLEEWGKVKDYKYNFERCKNEFPNYKFNPFPILPPVQSPGYMKAVKEKKKQRDSAIERALIAILEPYISSEVYTLFGKDTPYCIKQAEVMDAKAVNTYGPCSEEYEIVIGLKVGKRPPFYNNMIITFLIDENGAKVKNVKNPRDK</sequence>
<dbReference type="Pfam" id="PF13027">
    <property type="entry name" value="DUF3888"/>
    <property type="match status" value="1"/>
</dbReference>